<name>A0A4R2BTQ4_9HYPH</name>
<accession>A0A4R2BTQ4</accession>
<evidence type="ECO:0000313" key="1">
    <source>
        <dbReference type="EMBL" id="TCN30163.1"/>
    </source>
</evidence>
<evidence type="ECO:0000313" key="2">
    <source>
        <dbReference type="Proteomes" id="UP000295043"/>
    </source>
</evidence>
<proteinExistence type="predicted"/>
<protein>
    <submittedName>
        <fullName evidence="1">Uncharacterized protein</fullName>
    </submittedName>
</protein>
<dbReference type="AlphaFoldDB" id="A0A4R2BTQ4"/>
<sequence>MIRRTTVECEVLSPGVIGEVRRLLPVLSAGGQVNIELSAELAQIVAKFLSVASVQGAVAFRSVDPEISPQQAAEILATELFY</sequence>
<comment type="caution">
    <text evidence="1">The sequence shown here is derived from an EMBL/GenBank/DDBJ whole genome shotgun (WGS) entry which is preliminary data.</text>
</comment>
<organism evidence="1 2">
    <name type="scientific">Sinorhizobium americanum</name>
    <dbReference type="NCBI Taxonomy" id="194963"/>
    <lineage>
        <taxon>Bacteria</taxon>
        <taxon>Pseudomonadati</taxon>
        <taxon>Pseudomonadota</taxon>
        <taxon>Alphaproteobacteria</taxon>
        <taxon>Hyphomicrobiales</taxon>
        <taxon>Rhizobiaceae</taxon>
        <taxon>Sinorhizobium/Ensifer group</taxon>
        <taxon>Sinorhizobium</taxon>
    </lineage>
</organism>
<reference evidence="1 2" key="1">
    <citation type="submission" date="2019-03" db="EMBL/GenBank/DDBJ databases">
        <title>Genomic Encyclopedia of Type Strains, Phase IV (KMG-V): Genome sequencing to study the core and pangenomes of soil and plant-associated prokaryotes.</title>
        <authorList>
            <person name="Whitman W."/>
        </authorList>
    </citation>
    <scope>NUCLEOTIDE SEQUENCE [LARGE SCALE GENOMIC DNA]</scope>
    <source>
        <strain evidence="1 2">23C40</strain>
    </source>
</reference>
<gene>
    <name evidence="1" type="ORF">EV184_10834</name>
</gene>
<dbReference type="Proteomes" id="UP000295043">
    <property type="component" value="Unassembled WGS sequence"/>
</dbReference>
<dbReference type="EMBL" id="SLVU01000008">
    <property type="protein sequence ID" value="TCN30163.1"/>
    <property type="molecule type" value="Genomic_DNA"/>
</dbReference>